<accession>A0ABR3JAV1</accession>
<sequence>MSENSWVWQYFFTDHAKHGNNQSAKRCWCAPCLNAKITILRNEDQAAEMNWGRSEADLHIAARAVVKTYAGKPLQHMLPHLRKCQFAQPNVRAQAEAAIAAAAVASAAKKAAQSGNKENAPPPNSLSQYPSTSLPSTPRRPLSACYSAPLIASPTLLDPTVTPPVKRANVGTQAWDAGVKSGPIPE</sequence>
<feature type="compositionally biased region" description="Low complexity" evidence="1">
    <location>
        <begin position="154"/>
        <end position="165"/>
    </location>
</feature>
<reference evidence="3" key="1">
    <citation type="submission" date="2024-06" db="EMBL/GenBank/DDBJ databases">
        <title>Multi-omics analyses provide insights into the biosynthesis of the anticancer antibiotic pleurotin in Hohenbuehelia grisea.</title>
        <authorList>
            <person name="Weaver J.A."/>
            <person name="Alberti F."/>
        </authorList>
    </citation>
    <scope>NUCLEOTIDE SEQUENCE [LARGE SCALE GENOMIC DNA]</scope>
    <source>
        <strain evidence="3">T-177</strain>
    </source>
</reference>
<feature type="compositionally biased region" description="Low complexity" evidence="1">
    <location>
        <begin position="130"/>
        <end position="141"/>
    </location>
</feature>
<dbReference type="EMBL" id="JASNQZ010000010">
    <property type="protein sequence ID" value="KAL0952603.1"/>
    <property type="molecule type" value="Genomic_DNA"/>
</dbReference>
<feature type="region of interest" description="Disordered" evidence="1">
    <location>
        <begin position="112"/>
        <end position="141"/>
    </location>
</feature>
<organism evidence="2 3">
    <name type="scientific">Hohenbuehelia grisea</name>
    <dbReference type="NCBI Taxonomy" id="104357"/>
    <lineage>
        <taxon>Eukaryota</taxon>
        <taxon>Fungi</taxon>
        <taxon>Dikarya</taxon>
        <taxon>Basidiomycota</taxon>
        <taxon>Agaricomycotina</taxon>
        <taxon>Agaricomycetes</taxon>
        <taxon>Agaricomycetidae</taxon>
        <taxon>Agaricales</taxon>
        <taxon>Pleurotineae</taxon>
        <taxon>Pleurotaceae</taxon>
        <taxon>Hohenbuehelia</taxon>
    </lineage>
</organism>
<evidence type="ECO:0000313" key="2">
    <source>
        <dbReference type="EMBL" id="KAL0952603.1"/>
    </source>
</evidence>
<comment type="caution">
    <text evidence="2">The sequence shown here is derived from an EMBL/GenBank/DDBJ whole genome shotgun (WGS) entry which is preliminary data.</text>
</comment>
<feature type="region of interest" description="Disordered" evidence="1">
    <location>
        <begin position="154"/>
        <end position="186"/>
    </location>
</feature>
<protein>
    <submittedName>
        <fullName evidence="2">Uncharacterized protein</fullName>
    </submittedName>
</protein>
<keyword evidence="3" id="KW-1185">Reference proteome</keyword>
<name>A0ABR3JAV1_9AGAR</name>
<gene>
    <name evidence="2" type="ORF">HGRIS_006858</name>
</gene>
<evidence type="ECO:0000256" key="1">
    <source>
        <dbReference type="SAM" id="MobiDB-lite"/>
    </source>
</evidence>
<evidence type="ECO:0000313" key="3">
    <source>
        <dbReference type="Proteomes" id="UP001556367"/>
    </source>
</evidence>
<dbReference type="Proteomes" id="UP001556367">
    <property type="component" value="Unassembled WGS sequence"/>
</dbReference>
<proteinExistence type="predicted"/>